<dbReference type="RefSeq" id="WP_057798322.1">
    <property type="nucleotide sequence ID" value="NZ_AZFM01000011.1"/>
</dbReference>
<name>A0A0R1UG86_9LACO</name>
<evidence type="ECO:0000313" key="2">
    <source>
        <dbReference type="Proteomes" id="UP000051036"/>
    </source>
</evidence>
<dbReference type="InterPro" id="IPR025659">
    <property type="entry name" value="Tubby-like_C"/>
</dbReference>
<gene>
    <name evidence="1" type="ORF">FC46_GL000218</name>
</gene>
<dbReference type="SUPFAM" id="SSF54518">
    <property type="entry name" value="Tubby C-terminal domain-like"/>
    <property type="match status" value="1"/>
</dbReference>
<sequence length="173" mass="19453">MKFLLQLNNEKNYGQIPVTGPNGKIQYIIRGNLDNPNHTLYLYNRDNQEIGRLFADGGGLVASFTVDVINHSLVRVKKVNSPLTNLFYVTRLNYWITGSIKKGTYKFRSGVKNVASVKTIMGNTGVTLVCDVARPEDIPFILLISILFTQWHVTPLRLPTFPPIGQKFSTDPN</sequence>
<accession>A0A0R1UG86</accession>
<dbReference type="EMBL" id="AZFM01000011">
    <property type="protein sequence ID" value="KRL90314.1"/>
    <property type="molecule type" value="Genomic_DNA"/>
</dbReference>
<evidence type="ECO:0000313" key="1">
    <source>
        <dbReference type="EMBL" id="KRL90314.1"/>
    </source>
</evidence>
<proteinExistence type="predicted"/>
<dbReference type="PATRIC" id="fig|1423763.3.peg.223"/>
<dbReference type="AlphaFoldDB" id="A0A0R1UG86"/>
<dbReference type="OrthoDB" id="2303669at2"/>
<comment type="caution">
    <text evidence="1">The sequence shown here is derived from an EMBL/GenBank/DDBJ whole genome shotgun (WGS) entry which is preliminary data.</text>
</comment>
<organism evidence="1 2">
    <name type="scientific">Lactobacillus kalixensis DSM 16043</name>
    <dbReference type="NCBI Taxonomy" id="1423763"/>
    <lineage>
        <taxon>Bacteria</taxon>
        <taxon>Bacillati</taxon>
        <taxon>Bacillota</taxon>
        <taxon>Bacilli</taxon>
        <taxon>Lactobacillales</taxon>
        <taxon>Lactobacillaceae</taxon>
        <taxon>Lactobacillus</taxon>
    </lineage>
</organism>
<keyword evidence="2" id="KW-1185">Reference proteome</keyword>
<reference evidence="1 2" key="1">
    <citation type="journal article" date="2015" name="Genome Announc.">
        <title>Expanding the biotechnology potential of lactobacilli through comparative genomics of 213 strains and associated genera.</title>
        <authorList>
            <person name="Sun Z."/>
            <person name="Harris H.M."/>
            <person name="McCann A."/>
            <person name="Guo C."/>
            <person name="Argimon S."/>
            <person name="Zhang W."/>
            <person name="Yang X."/>
            <person name="Jeffery I.B."/>
            <person name="Cooney J.C."/>
            <person name="Kagawa T.F."/>
            <person name="Liu W."/>
            <person name="Song Y."/>
            <person name="Salvetti E."/>
            <person name="Wrobel A."/>
            <person name="Rasinkangas P."/>
            <person name="Parkhill J."/>
            <person name="Rea M.C."/>
            <person name="O'Sullivan O."/>
            <person name="Ritari J."/>
            <person name="Douillard F.P."/>
            <person name="Paul Ross R."/>
            <person name="Yang R."/>
            <person name="Briner A.E."/>
            <person name="Felis G.E."/>
            <person name="de Vos W.M."/>
            <person name="Barrangou R."/>
            <person name="Klaenhammer T.R."/>
            <person name="Caufield P.W."/>
            <person name="Cui Y."/>
            <person name="Zhang H."/>
            <person name="O'Toole P.W."/>
        </authorList>
    </citation>
    <scope>NUCLEOTIDE SEQUENCE [LARGE SCALE GENOMIC DNA]</scope>
    <source>
        <strain evidence="1 2">DSM 16043</strain>
    </source>
</reference>
<dbReference type="Proteomes" id="UP000051036">
    <property type="component" value="Unassembled WGS sequence"/>
</dbReference>
<protein>
    <submittedName>
        <fullName evidence="1">Uncharacterized protein</fullName>
    </submittedName>
</protein>
<dbReference type="STRING" id="1423763.FC46_GL000218"/>